<dbReference type="PROSITE" id="PS00355">
    <property type="entry name" value="HMG14_17"/>
    <property type="match status" value="1"/>
</dbReference>
<keyword evidence="3" id="KW-0238">DNA-binding</keyword>
<dbReference type="Ensembl" id="ENSMMOT00000012656.1">
    <property type="protein sequence ID" value="ENSMMOP00000012451.1"/>
    <property type="gene ID" value="ENSMMOG00000009568.1"/>
</dbReference>
<dbReference type="GO" id="GO:0031492">
    <property type="term" value="F:nucleosomal DNA binding"/>
    <property type="evidence" value="ECO:0007669"/>
    <property type="project" value="InterPro"/>
</dbReference>
<proteinExistence type="inferred from homology"/>
<dbReference type="GO" id="GO:0000785">
    <property type="term" value="C:chromatin"/>
    <property type="evidence" value="ECO:0007669"/>
    <property type="project" value="InterPro"/>
</dbReference>
<evidence type="ECO:0000256" key="2">
    <source>
        <dbReference type="ARBA" id="ARBA00007696"/>
    </source>
</evidence>
<accession>A0A3Q3W7H5</accession>
<keyword evidence="7" id="KW-1185">Reference proteome</keyword>
<protein>
    <submittedName>
        <fullName evidence="6">Uncharacterized protein</fullName>
    </submittedName>
</protein>
<dbReference type="OMA" id="DANEENH"/>
<dbReference type="SMART" id="SM00527">
    <property type="entry name" value="HMG17"/>
    <property type="match status" value="1"/>
</dbReference>
<reference evidence="6" key="2">
    <citation type="submission" date="2025-09" db="UniProtKB">
        <authorList>
            <consortium name="Ensembl"/>
        </authorList>
    </citation>
    <scope>IDENTIFICATION</scope>
</reference>
<comment type="subcellular location">
    <subcellularLocation>
        <location evidence="1">Nucleus</location>
    </subcellularLocation>
</comment>
<name>A0A3Q3W7H5_MOLML</name>
<evidence type="ECO:0000256" key="1">
    <source>
        <dbReference type="ARBA" id="ARBA00004123"/>
    </source>
</evidence>
<keyword evidence="4" id="KW-0539">Nucleus</keyword>
<organism evidence="6 7">
    <name type="scientific">Mola mola</name>
    <name type="common">Ocean sunfish</name>
    <name type="synonym">Tetraodon mola</name>
    <dbReference type="NCBI Taxonomy" id="94237"/>
    <lineage>
        <taxon>Eukaryota</taxon>
        <taxon>Metazoa</taxon>
        <taxon>Chordata</taxon>
        <taxon>Craniata</taxon>
        <taxon>Vertebrata</taxon>
        <taxon>Euteleostomi</taxon>
        <taxon>Actinopterygii</taxon>
        <taxon>Neopterygii</taxon>
        <taxon>Teleostei</taxon>
        <taxon>Neoteleostei</taxon>
        <taxon>Acanthomorphata</taxon>
        <taxon>Eupercaria</taxon>
        <taxon>Tetraodontiformes</taxon>
        <taxon>Molidae</taxon>
        <taxon>Mola</taxon>
    </lineage>
</organism>
<dbReference type="InterPro" id="IPR000079">
    <property type="entry name" value="HMGN_fam"/>
</dbReference>
<dbReference type="PRINTS" id="PR00925">
    <property type="entry name" value="NONHISHMG17"/>
</dbReference>
<evidence type="ECO:0000313" key="7">
    <source>
        <dbReference type="Proteomes" id="UP000261620"/>
    </source>
</evidence>
<sequence>MPKRKRRSARLSAKPIVTKPEQKAKKALQKEKAVNDKKEDKKTKKAKENVEAEANEENHSENGEAKTNE</sequence>
<evidence type="ECO:0000256" key="4">
    <source>
        <dbReference type="ARBA" id="ARBA00023242"/>
    </source>
</evidence>
<feature type="region of interest" description="Disordered" evidence="5">
    <location>
        <begin position="1"/>
        <end position="69"/>
    </location>
</feature>
<evidence type="ECO:0000256" key="3">
    <source>
        <dbReference type="ARBA" id="ARBA00023125"/>
    </source>
</evidence>
<evidence type="ECO:0000256" key="5">
    <source>
        <dbReference type="SAM" id="MobiDB-lite"/>
    </source>
</evidence>
<dbReference type="AlphaFoldDB" id="A0A3Q3W7H5"/>
<dbReference type="Pfam" id="PF01101">
    <property type="entry name" value="HMG14_17"/>
    <property type="match status" value="1"/>
</dbReference>
<reference evidence="6" key="1">
    <citation type="submission" date="2025-08" db="UniProtKB">
        <authorList>
            <consortium name="Ensembl"/>
        </authorList>
    </citation>
    <scope>IDENTIFICATION</scope>
</reference>
<feature type="compositionally biased region" description="Basic and acidic residues" evidence="5">
    <location>
        <begin position="20"/>
        <end position="69"/>
    </location>
</feature>
<dbReference type="Proteomes" id="UP000261620">
    <property type="component" value="Unplaced"/>
</dbReference>
<evidence type="ECO:0000313" key="6">
    <source>
        <dbReference type="Ensembl" id="ENSMMOP00000012451.1"/>
    </source>
</evidence>
<comment type="similarity">
    <text evidence="2">Belongs to the HMGN family.</text>
</comment>
<dbReference type="GO" id="GO:0005634">
    <property type="term" value="C:nucleus"/>
    <property type="evidence" value="ECO:0007669"/>
    <property type="project" value="UniProtKB-SubCell"/>
</dbReference>